<proteinExistence type="predicted"/>
<protein>
    <submittedName>
        <fullName evidence="1">Uncharacterized protein</fullName>
    </submittedName>
</protein>
<dbReference type="WBParaSite" id="MCU_003509-RA">
    <property type="protein sequence ID" value="MCU_003509-RA"/>
    <property type="gene ID" value="MCU_003509"/>
</dbReference>
<dbReference type="AlphaFoldDB" id="A0A5K3EVV8"/>
<reference evidence="1" key="1">
    <citation type="submission" date="2019-11" db="UniProtKB">
        <authorList>
            <consortium name="WormBaseParasite"/>
        </authorList>
    </citation>
    <scope>IDENTIFICATION</scope>
</reference>
<accession>A0A5K3EVV8</accession>
<evidence type="ECO:0000313" key="1">
    <source>
        <dbReference type="WBParaSite" id="MCU_003509-RA"/>
    </source>
</evidence>
<name>A0A5K3EVV8_MESCO</name>
<sequence>MFSSNFDPGLNQELEDVPGILQEIEWFRHLCNLNAISKESEFADEVSLEDKNTVDDDAVDDDDDEEARLLFDDEQPHEEREEEEEEACNGHFPLRRWSRGSRVSDCPSLSMTVFSNVTRRCVCLAELHGGESEDFFLLHILSRSGGVGEIGNTELKDMDSMQS</sequence>
<organism evidence="1">
    <name type="scientific">Mesocestoides corti</name>
    <name type="common">Flatworm</name>
    <dbReference type="NCBI Taxonomy" id="53468"/>
    <lineage>
        <taxon>Eukaryota</taxon>
        <taxon>Metazoa</taxon>
        <taxon>Spiralia</taxon>
        <taxon>Lophotrochozoa</taxon>
        <taxon>Platyhelminthes</taxon>
        <taxon>Cestoda</taxon>
        <taxon>Eucestoda</taxon>
        <taxon>Cyclophyllidea</taxon>
        <taxon>Mesocestoididae</taxon>
        <taxon>Mesocestoides</taxon>
    </lineage>
</organism>